<proteinExistence type="predicted"/>
<keyword evidence="2" id="KW-1185">Reference proteome</keyword>
<dbReference type="Proteomes" id="UP000505210">
    <property type="component" value="Chromosome"/>
</dbReference>
<reference evidence="1 2" key="1">
    <citation type="submission" date="2020-05" db="EMBL/GenBank/DDBJ databases">
        <title>Complete genome sequence of of a novel Thermoleptolyngbya strain isolated from hot springs of Ganzi, Sichuan China.</title>
        <authorList>
            <person name="Tang J."/>
            <person name="Daroch M."/>
            <person name="Li L."/>
            <person name="Waleron K."/>
            <person name="Waleron M."/>
            <person name="Waleron M."/>
        </authorList>
    </citation>
    <scope>NUCLEOTIDE SEQUENCE [LARGE SCALE GENOMIC DNA]</scope>
    <source>
        <strain evidence="1 2">PKUAC-SCTA183</strain>
    </source>
</reference>
<accession>A0A6M8BCF2</accession>
<evidence type="ECO:0000313" key="1">
    <source>
        <dbReference type="EMBL" id="QKD81766.1"/>
    </source>
</evidence>
<name>A0A6M8BCF2_9CYAN</name>
<dbReference type="EMBL" id="CP053661">
    <property type="protein sequence ID" value="QKD81766.1"/>
    <property type="molecule type" value="Genomic_DNA"/>
</dbReference>
<dbReference type="KEGG" id="theu:HPC62_05765"/>
<sequence length="46" mass="4618">MKRIVLVALFALVLFTAVAPVALARRGTSTCPLDGTRCVGSGGGGD</sequence>
<organism evidence="1 2">
    <name type="scientific">Thermoleptolyngbya sichuanensis A183</name>
    <dbReference type="NCBI Taxonomy" id="2737172"/>
    <lineage>
        <taxon>Bacteria</taxon>
        <taxon>Bacillati</taxon>
        <taxon>Cyanobacteriota</taxon>
        <taxon>Cyanophyceae</taxon>
        <taxon>Oculatellales</taxon>
        <taxon>Oculatellaceae</taxon>
        <taxon>Thermoleptolyngbya</taxon>
        <taxon>Thermoleptolyngbya sichuanensis</taxon>
    </lineage>
</organism>
<protein>
    <submittedName>
        <fullName evidence="1">Uncharacterized protein</fullName>
    </submittedName>
</protein>
<gene>
    <name evidence="1" type="ORF">HPC62_05765</name>
</gene>
<dbReference type="RefSeq" id="WP_172354156.1">
    <property type="nucleotide sequence ID" value="NZ_CP053661.1"/>
</dbReference>
<evidence type="ECO:0000313" key="2">
    <source>
        <dbReference type="Proteomes" id="UP000505210"/>
    </source>
</evidence>
<dbReference type="AlphaFoldDB" id="A0A6M8BCF2"/>